<evidence type="ECO:0000313" key="2">
    <source>
        <dbReference type="EMBL" id="CEP10635.1"/>
    </source>
</evidence>
<evidence type="ECO:0000313" key="3">
    <source>
        <dbReference type="Proteomes" id="UP000054107"/>
    </source>
</evidence>
<dbReference type="EMBL" id="LN724574">
    <property type="protein sequence ID" value="CEP10635.1"/>
    <property type="molecule type" value="Genomic_DNA"/>
</dbReference>
<dbReference type="PANTHER" id="PTHR10492:SF57">
    <property type="entry name" value="ATP-DEPENDENT DNA HELICASE"/>
    <property type="match status" value="1"/>
</dbReference>
<accession>A0A0B7N549</accession>
<protein>
    <recommendedName>
        <fullName evidence="1">Helitron helicase-like domain-containing protein</fullName>
    </recommendedName>
</protein>
<dbReference type="STRING" id="35722.A0A0B7N549"/>
<gene>
    <name evidence="2" type="primary">PARPA_04362.1 scaffold 12793</name>
</gene>
<dbReference type="PANTHER" id="PTHR10492">
    <property type="match status" value="1"/>
</dbReference>
<dbReference type="AlphaFoldDB" id="A0A0B7N549"/>
<proteinExistence type="predicted"/>
<feature type="domain" description="Helitron helicase-like" evidence="1">
    <location>
        <begin position="64"/>
        <end position="231"/>
    </location>
</feature>
<keyword evidence="3" id="KW-1185">Reference proteome</keyword>
<dbReference type="Pfam" id="PF14214">
    <property type="entry name" value="Helitron_like_N"/>
    <property type="match status" value="1"/>
</dbReference>
<sequence>MFPNGDSGWNINIRNYDPDTNIDAHPVQDPQDGNKAEISIMQYYSSRLMLRPSTSPNVNKREQVGIHSFGKLFHQYVVDMYAKMEQQRLNFIRFNQKSLRAELYNGLADAIHLGDNDMSEVGKKVILPSSFIGGPRFMAQLYQDAMNLVRRFGKPDLFITFTCNPAWSEIANELLVNQKPSDRPDLCARVFNLKLRALLDDVVKNSVFGKVVAYCYSIEFQKRGLPHCHMLFILDERDKPRTVQAINGIVSAEIPDPATHPLAHASVTANMVHGPCGMLNPDAVCMKNGRCSKNYPFDFCEDTLLADDDNGGTDLTYRRRVMPERTILRNNGRTTVDNRWIVPHNLYLSAKFDAHINVEVCTHVSSVKYVYKYIFKGHDRAQVHMGNNEHPDEIKNFLDARYVSAAEACWRLFSFPMHKEYPACQRLDVHLPGDRMVYFDEDDHPQDVLNRPMADSTLTAWFKYNLNNPDDEEAKTTLYTNFCERNQDLVSPKDIEKFHLRILLLHVPGATSFQDLRTFEGQVHNSFRAAARTRGLLGDDNEWSAAMTEAALSQHPSALRQLFCILVAFSGVSDPYQLWLLHRDSMAEDYLYRYQQSPANIDEPLNQISDEMYGHCFLDPNDILADHRYDLKSMKGFGDVFPTADTRNNGNHSNHFNTYERLSALLYVQSLDANDPDL</sequence>
<dbReference type="OrthoDB" id="2276331at2759"/>
<name>A0A0B7N549_9FUNG</name>
<evidence type="ECO:0000259" key="1">
    <source>
        <dbReference type="Pfam" id="PF14214"/>
    </source>
</evidence>
<reference evidence="2 3" key="1">
    <citation type="submission" date="2014-09" db="EMBL/GenBank/DDBJ databases">
        <authorList>
            <person name="Ellenberger Sabrina"/>
        </authorList>
    </citation>
    <scope>NUCLEOTIDE SEQUENCE [LARGE SCALE GENOMIC DNA]</scope>
    <source>
        <strain evidence="2 3">CBS 412.66</strain>
    </source>
</reference>
<dbReference type="InterPro" id="IPR025476">
    <property type="entry name" value="Helitron_helicase-like"/>
</dbReference>
<dbReference type="Proteomes" id="UP000054107">
    <property type="component" value="Unassembled WGS sequence"/>
</dbReference>
<organism evidence="2 3">
    <name type="scientific">Parasitella parasitica</name>
    <dbReference type="NCBI Taxonomy" id="35722"/>
    <lineage>
        <taxon>Eukaryota</taxon>
        <taxon>Fungi</taxon>
        <taxon>Fungi incertae sedis</taxon>
        <taxon>Mucoromycota</taxon>
        <taxon>Mucoromycotina</taxon>
        <taxon>Mucoromycetes</taxon>
        <taxon>Mucorales</taxon>
        <taxon>Mucorineae</taxon>
        <taxon>Mucoraceae</taxon>
        <taxon>Parasitella</taxon>
    </lineage>
</organism>